<organism evidence="1 2">
    <name type="scientific">Sterolibacterium denitrificans</name>
    <dbReference type="NCBI Taxonomy" id="157592"/>
    <lineage>
        <taxon>Bacteria</taxon>
        <taxon>Pseudomonadati</taxon>
        <taxon>Pseudomonadota</taxon>
        <taxon>Betaproteobacteria</taxon>
        <taxon>Nitrosomonadales</taxon>
        <taxon>Sterolibacteriaceae</taxon>
        <taxon>Sterolibacterium</taxon>
    </lineage>
</organism>
<evidence type="ECO:0000313" key="2">
    <source>
        <dbReference type="Proteomes" id="UP000242886"/>
    </source>
</evidence>
<dbReference type="AlphaFoldDB" id="A0A7Z7HQR5"/>
<evidence type="ECO:0008006" key="3">
    <source>
        <dbReference type="Google" id="ProtNLM"/>
    </source>
</evidence>
<gene>
    <name evidence="1" type="ORF">SDENCHOL_10994</name>
</gene>
<protein>
    <recommendedName>
        <fullName evidence="3">MSHA biogenesis protein MshO</fullName>
    </recommendedName>
</protein>
<keyword evidence="2" id="KW-1185">Reference proteome</keyword>
<dbReference type="RefSeq" id="WP_154716230.1">
    <property type="nucleotide sequence ID" value="NZ_LT837803.1"/>
</dbReference>
<proteinExistence type="predicted"/>
<dbReference type="InterPro" id="IPR012902">
    <property type="entry name" value="N_methyl_site"/>
</dbReference>
<reference evidence="1" key="1">
    <citation type="submission" date="2017-03" db="EMBL/GenBank/DDBJ databases">
        <authorList>
            <consortium name="AG Boll"/>
        </authorList>
    </citation>
    <scope>NUCLEOTIDE SEQUENCE [LARGE SCALE GENOMIC DNA]</scope>
    <source>
        <strain evidence="1">Chol</strain>
    </source>
</reference>
<dbReference type="Proteomes" id="UP000242886">
    <property type="component" value="Chromosome SDENCHOL"/>
</dbReference>
<dbReference type="EMBL" id="LT837803">
    <property type="protein sequence ID" value="SMB24123.1"/>
    <property type="molecule type" value="Genomic_DNA"/>
</dbReference>
<dbReference type="Pfam" id="PF07963">
    <property type="entry name" value="N_methyl"/>
    <property type="match status" value="1"/>
</dbReference>
<dbReference type="NCBIfam" id="TIGR02532">
    <property type="entry name" value="IV_pilin_GFxxxE"/>
    <property type="match status" value="1"/>
</dbReference>
<sequence>MNMKPKPQLHRRPRQRGFTLIEMIMTMVMMAILAGITAVFISGPVKGYLDTVRRGDLMDTADLTLRRLADEIRMTLPNSLRITENGALVYIEFIPTIAGGAYLDEYSPPTAGSTKPLVYSDDTSCATVADNCKFDVVGAMPANPAIDAGDYIVVYNLGQDANQNRYAPADAYATGDDCSACNRAKVTDVTGKTVTLAANVFAQQAPPLPSPYHRFNVVPKTRAVTFVCPATGNVPGSLLRYTDYGFFATAAGPSGAIAALAGKTPAIVAERARCAVSYTASASQRNGLMSIRLTLFNAEGDESVSLMRQVHLDNTP</sequence>
<name>A0A7Z7HQR5_9PROT</name>
<accession>A0A7Z7HQR5</accession>
<evidence type="ECO:0000313" key="1">
    <source>
        <dbReference type="EMBL" id="SMB24123.1"/>
    </source>
</evidence>